<dbReference type="EMBL" id="BAAALF010000061">
    <property type="protein sequence ID" value="GAA1242796.1"/>
    <property type="molecule type" value="Genomic_DNA"/>
</dbReference>
<keyword evidence="2" id="KW-1003">Cell membrane</keyword>
<evidence type="ECO:0000256" key="1">
    <source>
        <dbReference type="ARBA" id="ARBA00004651"/>
    </source>
</evidence>
<keyword evidence="4 7" id="KW-1133">Transmembrane helix</keyword>
<evidence type="ECO:0000313" key="11">
    <source>
        <dbReference type="Proteomes" id="UP001500037"/>
    </source>
</evidence>
<feature type="transmembrane region" description="Helical" evidence="7">
    <location>
        <begin position="425"/>
        <end position="450"/>
    </location>
</feature>
<accession>A0ABN1WB33</accession>
<dbReference type="InterPro" id="IPR024320">
    <property type="entry name" value="LPG_synthase_C"/>
</dbReference>
<dbReference type="Proteomes" id="UP001500037">
    <property type="component" value="Unassembled WGS sequence"/>
</dbReference>
<evidence type="ECO:0000313" key="10">
    <source>
        <dbReference type="EMBL" id="GAA1242796.1"/>
    </source>
</evidence>
<feature type="transmembrane region" description="Helical" evidence="7">
    <location>
        <begin position="305"/>
        <end position="323"/>
    </location>
</feature>
<protein>
    <recommendedName>
        <fullName evidence="12">Lysyl-tRNA synthetase class 2</fullName>
    </recommendedName>
</protein>
<feature type="compositionally biased region" description="Low complexity" evidence="6">
    <location>
        <begin position="873"/>
        <end position="885"/>
    </location>
</feature>
<dbReference type="InterPro" id="IPR051211">
    <property type="entry name" value="PG_lysyltransferase"/>
</dbReference>
<dbReference type="InterPro" id="IPR031553">
    <property type="entry name" value="tRNA-synt_2_TM"/>
</dbReference>
<feature type="region of interest" description="Disordered" evidence="6">
    <location>
        <begin position="858"/>
        <end position="892"/>
    </location>
</feature>
<feature type="transmembrane region" description="Helical" evidence="7">
    <location>
        <begin position="394"/>
        <end position="413"/>
    </location>
</feature>
<feature type="domain" description="Lysyl-tRNA synthetase N-terminal transmembrane region" evidence="9">
    <location>
        <begin position="303"/>
        <end position="507"/>
    </location>
</feature>
<sequence length="892" mass="96678">MWQSVHDAYHVRIVETGRQPLFLLLVGLIAAFLFIRVSVRLIRRGTSWWPGNVTPGGLHIHHVVFGQTLMLVAGVGSFSLRGGGGALRDWLALGFGVGCGLVLDEFALVLHLEDVYWSEQGRKSVDAVILAVALIALLLVGVLPFGGIEGRPSAGQLISIGVLVVLVSVTLLKGKLWTGLIGVMIPLLAVVGAVRLARPQSPWARWRYRSRPKRLARAERRDARVHQRLVKAKTSAYHRLAGTPLVTAPAPAAVEAGEVPAAPAVPAGIGARPGPAAPAGPDLPAARPEPPLSPGRLRCAVLAEWYLRVAAVLNLLAGLIAPFRERVERANSGEFFTPVLVTAGFTAALLAGLLAVMVRRRKRAAWIVTTTVVALYTVLAVLALAVLPEDRGHPFNWISATLTVLLLGALLASRRAFRARGARGNTVLGLSVLLLGGAVVTTLGAVLVHAGDRNPQADWGACFRYAALRLFTVSGFTDVAPQVEVTRWADLTVNVLGAALFLLVLRVFFRSPRGRVHLRPPDEQRLRALLERHGGRDSLGYFALRRDKSVAWSPSGKAAVLYRVVAGVALASGDPIGDPEAWPQAIEAWRAAARANAWVLAVTGAGEQAGTAYRRAGLRALEFGDEAIVEVDGFSLEGRSMRTLRQSHNRVRKAGYRAVLRRHRDIPEAELTELVHLADAWRHGRTERGFSMALGRLGDPADGDCVMAECRDENDRTCALLSFVPWGAHGLSLDLMRRDRESDNGLVEFLVTELLLQGTHGELRLTRVSLNFAMFRYIFEQGGRIGAGPVLRLCRTALRFLSRWWQLESLYRANAKYQPAWEPRFVLYEKSSELPAIALANGLAEGFLVRPRLPSVRSLRRGERPAQGPGEAHPPGGATDAAPGASSFAEHT</sequence>
<evidence type="ECO:0000256" key="2">
    <source>
        <dbReference type="ARBA" id="ARBA00022475"/>
    </source>
</evidence>
<evidence type="ECO:0000256" key="3">
    <source>
        <dbReference type="ARBA" id="ARBA00022692"/>
    </source>
</evidence>
<evidence type="ECO:0000256" key="6">
    <source>
        <dbReference type="SAM" id="MobiDB-lite"/>
    </source>
</evidence>
<feature type="transmembrane region" description="Helical" evidence="7">
    <location>
        <begin position="21"/>
        <end position="39"/>
    </location>
</feature>
<comment type="caution">
    <text evidence="10">The sequence shown here is derived from an EMBL/GenBank/DDBJ whole genome shotgun (WGS) entry which is preliminary data.</text>
</comment>
<feature type="transmembrane region" description="Helical" evidence="7">
    <location>
        <begin position="90"/>
        <end position="112"/>
    </location>
</feature>
<evidence type="ECO:0000256" key="7">
    <source>
        <dbReference type="SAM" id="Phobius"/>
    </source>
</evidence>
<dbReference type="Pfam" id="PF09924">
    <property type="entry name" value="LPG_synthase_C"/>
    <property type="match status" value="1"/>
</dbReference>
<evidence type="ECO:0000256" key="5">
    <source>
        <dbReference type="ARBA" id="ARBA00023136"/>
    </source>
</evidence>
<feature type="transmembrane region" description="Helical" evidence="7">
    <location>
        <begin position="491"/>
        <end position="509"/>
    </location>
</feature>
<organism evidence="10 11">
    <name type="scientific">Kitasatospora nipponensis</name>
    <dbReference type="NCBI Taxonomy" id="258049"/>
    <lineage>
        <taxon>Bacteria</taxon>
        <taxon>Bacillati</taxon>
        <taxon>Actinomycetota</taxon>
        <taxon>Actinomycetes</taxon>
        <taxon>Kitasatosporales</taxon>
        <taxon>Streptomycetaceae</taxon>
        <taxon>Kitasatospora</taxon>
    </lineage>
</organism>
<dbReference type="RefSeq" id="WP_344442818.1">
    <property type="nucleotide sequence ID" value="NZ_BAAALF010000061.1"/>
</dbReference>
<feature type="transmembrane region" description="Helical" evidence="7">
    <location>
        <begin position="154"/>
        <end position="171"/>
    </location>
</feature>
<dbReference type="PANTHER" id="PTHR34697">
    <property type="entry name" value="PHOSPHATIDYLGLYCEROL LYSYLTRANSFERASE"/>
    <property type="match status" value="1"/>
</dbReference>
<evidence type="ECO:0000259" key="9">
    <source>
        <dbReference type="Pfam" id="PF16995"/>
    </source>
</evidence>
<feature type="transmembrane region" description="Helical" evidence="7">
    <location>
        <begin position="365"/>
        <end position="388"/>
    </location>
</feature>
<feature type="transmembrane region" description="Helical" evidence="7">
    <location>
        <begin position="177"/>
        <end position="197"/>
    </location>
</feature>
<evidence type="ECO:0008006" key="12">
    <source>
        <dbReference type="Google" id="ProtNLM"/>
    </source>
</evidence>
<gene>
    <name evidence="10" type="ORF">GCM10009665_37010</name>
</gene>
<proteinExistence type="predicted"/>
<comment type="subcellular location">
    <subcellularLocation>
        <location evidence="1">Cell membrane</location>
        <topology evidence="1">Multi-pass membrane protein</topology>
    </subcellularLocation>
</comment>
<feature type="transmembrane region" description="Helical" evidence="7">
    <location>
        <begin position="59"/>
        <end position="78"/>
    </location>
</feature>
<reference evidence="10 11" key="1">
    <citation type="journal article" date="2019" name="Int. J. Syst. Evol. Microbiol.">
        <title>The Global Catalogue of Microorganisms (GCM) 10K type strain sequencing project: providing services to taxonomists for standard genome sequencing and annotation.</title>
        <authorList>
            <consortium name="The Broad Institute Genomics Platform"/>
            <consortium name="The Broad Institute Genome Sequencing Center for Infectious Disease"/>
            <person name="Wu L."/>
            <person name="Ma J."/>
        </authorList>
    </citation>
    <scope>NUCLEOTIDE SEQUENCE [LARGE SCALE GENOMIC DNA]</scope>
    <source>
        <strain evidence="10 11">JCM 13004</strain>
    </source>
</reference>
<feature type="transmembrane region" description="Helical" evidence="7">
    <location>
        <begin position="335"/>
        <end position="358"/>
    </location>
</feature>
<keyword evidence="11" id="KW-1185">Reference proteome</keyword>
<feature type="domain" description="Phosphatidylglycerol lysyltransferase C-terminal" evidence="8">
    <location>
        <begin position="527"/>
        <end position="828"/>
    </location>
</feature>
<feature type="transmembrane region" description="Helical" evidence="7">
    <location>
        <begin position="127"/>
        <end position="147"/>
    </location>
</feature>
<dbReference type="Pfam" id="PF16995">
    <property type="entry name" value="tRNA-synt_2_TM"/>
    <property type="match status" value="1"/>
</dbReference>
<dbReference type="PANTHER" id="PTHR34697:SF2">
    <property type="entry name" value="PHOSPHATIDYLGLYCEROL LYSYLTRANSFERASE"/>
    <property type="match status" value="1"/>
</dbReference>
<name>A0ABN1WB33_9ACTN</name>
<keyword evidence="5 7" id="KW-0472">Membrane</keyword>
<keyword evidence="3 7" id="KW-0812">Transmembrane</keyword>
<evidence type="ECO:0000256" key="4">
    <source>
        <dbReference type="ARBA" id="ARBA00022989"/>
    </source>
</evidence>
<evidence type="ECO:0000259" key="8">
    <source>
        <dbReference type="Pfam" id="PF09924"/>
    </source>
</evidence>